<dbReference type="PANTHER" id="PTHR43026:SF1">
    <property type="entry name" value="2-HYDROXYACID DEHYDROGENASE HOMOLOG 1-RELATED"/>
    <property type="match status" value="1"/>
</dbReference>
<dbReference type="InterPro" id="IPR036291">
    <property type="entry name" value="NAD(P)-bd_dom_sf"/>
</dbReference>
<keyword evidence="6" id="KW-1185">Reference proteome</keyword>
<protein>
    <submittedName>
        <fullName evidence="5">D-isomer specific 2-hydroxyacid dehydrogenase</fullName>
    </submittedName>
</protein>
<organism evidence="5 6">
    <name type="scientific">Catenaria anguillulae PL171</name>
    <dbReference type="NCBI Taxonomy" id="765915"/>
    <lineage>
        <taxon>Eukaryota</taxon>
        <taxon>Fungi</taxon>
        <taxon>Fungi incertae sedis</taxon>
        <taxon>Blastocladiomycota</taxon>
        <taxon>Blastocladiomycetes</taxon>
        <taxon>Blastocladiales</taxon>
        <taxon>Catenariaceae</taxon>
        <taxon>Catenaria</taxon>
    </lineage>
</organism>
<dbReference type="OrthoDB" id="298012at2759"/>
<evidence type="ECO:0000313" key="5">
    <source>
        <dbReference type="EMBL" id="ORZ39017.1"/>
    </source>
</evidence>
<dbReference type="Proteomes" id="UP000193411">
    <property type="component" value="Unassembled WGS sequence"/>
</dbReference>
<dbReference type="InterPro" id="IPR029752">
    <property type="entry name" value="D-isomer_DH_CS1"/>
</dbReference>
<dbReference type="InterPro" id="IPR018490">
    <property type="entry name" value="cNMP-bd_dom_sf"/>
</dbReference>
<dbReference type="Pfam" id="PF02826">
    <property type="entry name" value="2-Hacid_dh_C"/>
    <property type="match status" value="1"/>
</dbReference>
<dbReference type="PROSITE" id="PS00671">
    <property type="entry name" value="D_2_HYDROXYACID_DH_3"/>
    <property type="match status" value="1"/>
</dbReference>
<comment type="similarity">
    <text evidence="1">Belongs to the D-isomer specific 2-hydroxyacid dehydrogenase family.</text>
</comment>
<evidence type="ECO:0000256" key="1">
    <source>
        <dbReference type="ARBA" id="ARBA00005854"/>
    </source>
</evidence>
<gene>
    <name evidence="5" type="ORF">BCR44DRAFT_1427032</name>
</gene>
<dbReference type="Gene3D" id="3.40.50.720">
    <property type="entry name" value="NAD(P)-binding Rossmann-like Domain"/>
    <property type="match status" value="2"/>
</dbReference>
<comment type="caution">
    <text evidence="5">The sequence shown here is derived from an EMBL/GenBank/DDBJ whole genome shotgun (WGS) entry which is preliminary data.</text>
</comment>
<accession>A0A1Y2HWN5</accession>
<dbReference type="Pfam" id="PF00027">
    <property type="entry name" value="cNMP_binding"/>
    <property type="match status" value="1"/>
</dbReference>
<dbReference type="CDD" id="cd12183">
    <property type="entry name" value="LDH_like_2"/>
    <property type="match status" value="1"/>
</dbReference>
<dbReference type="InterPro" id="IPR058205">
    <property type="entry name" value="D-LDH-like"/>
</dbReference>
<dbReference type="InterPro" id="IPR014710">
    <property type="entry name" value="RmlC-like_jellyroll"/>
</dbReference>
<keyword evidence="3" id="KW-0520">NAD</keyword>
<evidence type="ECO:0000259" key="4">
    <source>
        <dbReference type="PROSITE" id="PS50042"/>
    </source>
</evidence>
<dbReference type="Gene3D" id="2.60.120.10">
    <property type="entry name" value="Jelly Rolls"/>
    <property type="match status" value="1"/>
</dbReference>
<dbReference type="EMBL" id="MCFL01000006">
    <property type="protein sequence ID" value="ORZ39017.1"/>
    <property type="molecule type" value="Genomic_DNA"/>
</dbReference>
<feature type="domain" description="Cyclic nucleotide-binding" evidence="4">
    <location>
        <begin position="45"/>
        <end position="148"/>
    </location>
</feature>
<dbReference type="InterPro" id="IPR029753">
    <property type="entry name" value="D-isomer_DH_CS"/>
</dbReference>
<dbReference type="PROSITE" id="PS00065">
    <property type="entry name" value="D_2_HYDROXYACID_DH_1"/>
    <property type="match status" value="1"/>
</dbReference>
<evidence type="ECO:0000313" key="6">
    <source>
        <dbReference type="Proteomes" id="UP000193411"/>
    </source>
</evidence>
<dbReference type="PROSITE" id="PS50042">
    <property type="entry name" value="CNMP_BINDING_3"/>
    <property type="match status" value="1"/>
</dbReference>
<dbReference type="SUPFAM" id="SSF51206">
    <property type="entry name" value="cAMP-binding domain-like"/>
    <property type="match status" value="1"/>
</dbReference>
<dbReference type="PROSITE" id="PS00670">
    <property type="entry name" value="D_2_HYDROXYACID_DH_2"/>
    <property type="match status" value="1"/>
</dbReference>
<dbReference type="GO" id="GO:0016616">
    <property type="term" value="F:oxidoreductase activity, acting on the CH-OH group of donors, NAD or NADP as acceptor"/>
    <property type="evidence" value="ECO:0007669"/>
    <property type="project" value="InterPro"/>
</dbReference>
<dbReference type="SUPFAM" id="SSF52283">
    <property type="entry name" value="Formate/glycerate dehydrogenase catalytic domain-like"/>
    <property type="match status" value="1"/>
</dbReference>
<reference evidence="5 6" key="1">
    <citation type="submission" date="2016-07" db="EMBL/GenBank/DDBJ databases">
        <title>Pervasive Adenine N6-methylation of Active Genes in Fungi.</title>
        <authorList>
            <consortium name="DOE Joint Genome Institute"/>
            <person name="Mondo S.J."/>
            <person name="Dannebaum R.O."/>
            <person name="Kuo R.C."/>
            <person name="Labutti K."/>
            <person name="Haridas S."/>
            <person name="Kuo A."/>
            <person name="Salamov A."/>
            <person name="Ahrendt S.R."/>
            <person name="Lipzen A."/>
            <person name="Sullivan W."/>
            <person name="Andreopoulos W.B."/>
            <person name="Clum A."/>
            <person name="Lindquist E."/>
            <person name="Daum C."/>
            <person name="Ramamoorthy G.K."/>
            <person name="Gryganskyi A."/>
            <person name="Culley D."/>
            <person name="Magnuson J.K."/>
            <person name="James T.Y."/>
            <person name="O'Malley M.A."/>
            <person name="Stajich J.E."/>
            <person name="Spatafora J.W."/>
            <person name="Visel A."/>
            <person name="Grigoriev I.V."/>
        </authorList>
    </citation>
    <scope>NUCLEOTIDE SEQUENCE [LARGE SCALE GENOMIC DNA]</scope>
    <source>
        <strain evidence="5 6">PL171</strain>
    </source>
</reference>
<dbReference type="Pfam" id="PF00389">
    <property type="entry name" value="2-Hacid_dh"/>
    <property type="match status" value="1"/>
</dbReference>
<dbReference type="GO" id="GO:0051287">
    <property type="term" value="F:NAD binding"/>
    <property type="evidence" value="ECO:0007669"/>
    <property type="project" value="InterPro"/>
</dbReference>
<dbReference type="PANTHER" id="PTHR43026">
    <property type="entry name" value="2-HYDROXYACID DEHYDROGENASE HOMOLOG 1-RELATED"/>
    <property type="match status" value="1"/>
</dbReference>
<proteinExistence type="inferred from homology"/>
<sequence length="541" mass="58927">MSPITHDTAKLDTSSVAIVKPVAHEPVADPASRKGILQILQRTPLFAQLDAKHLSMLADIVQPVKVGKGTILVSEGQVSDVFAIVVQGELLVQKKNAQKPSKLRPYDAFGFKNLFEECRSPSTLVAGEQHSCFTLQISRPTFTALLGREPTLALHLLPALAHHAPDATELDIVRPRSPSAEDLTQGVSGWPRTTSEVRIKLFDAKPYQTKLFEEQNALPGFGYQLEFLEPKLSLETVELARGAHAVCVFVHDSVDPEVAAKLKEMGIELVAYRCAGFDMCHVPTCDSLGITVARVPGYSPNAIAEHACALMMALNRKLIWANSRVHTGDFSLDGLVGFDMKGKTVGIVGTGKIGACLVSIMLGFGCHVICYDVYKNPALLANPSVSYVELDDLLKQSDIISLHAPLLDSTKHMINARSLATCKRGVMIINTSRGPLVDTKALIDALKSGQVGACGLDVVEGENDYFYENRSHEVVQNDQINHLLAFQNRVIITAHQAFLTEEALREIAQVTLKNVLDYHNGKRMKQLPNAVNTVNPAVHSA</sequence>
<dbReference type="InterPro" id="IPR006140">
    <property type="entry name" value="D-isomer_DH_NAD-bd"/>
</dbReference>
<keyword evidence="2" id="KW-0560">Oxidoreductase</keyword>
<dbReference type="CDD" id="cd00038">
    <property type="entry name" value="CAP_ED"/>
    <property type="match status" value="1"/>
</dbReference>
<dbReference type="InterPro" id="IPR000595">
    <property type="entry name" value="cNMP-bd_dom"/>
</dbReference>
<dbReference type="SMART" id="SM00100">
    <property type="entry name" value="cNMP"/>
    <property type="match status" value="1"/>
</dbReference>
<evidence type="ECO:0000256" key="2">
    <source>
        <dbReference type="ARBA" id="ARBA00023002"/>
    </source>
</evidence>
<dbReference type="STRING" id="765915.A0A1Y2HWN5"/>
<name>A0A1Y2HWN5_9FUNG</name>
<dbReference type="InterPro" id="IPR006139">
    <property type="entry name" value="D-isomer_2_OHA_DH_cat_dom"/>
</dbReference>
<dbReference type="AlphaFoldDB" id="A0A1Y2HWN5"/>
<dbReference type="SUPFAM" id="SSF51735">
    <property type="entry name" value="NAD(P)-binding Rossmann-fold domains"/>
    <property type="match status" value="1"/>
</dbReference>
<evidence type="ECO:0000256" key="3">
    <source>
        <dbReference type="ARBA" id="ARBA00023027"/>
    </source>
</evidence>